<protein>
    <submittedName>
        <fullName evidence="1">Uncharacterized protein</fullName>
    </submittedName>
</protein>
<proteinExistence type="predicted"/>
<dbReference type="EMBL" id="QVLV01000003">
    <property type="protein sequence ID" value="RGE63607.1"/>
    <property type="molecule type" value="Genomic_DNA"/>
</dbReference>
<gene>
    <name evidence="1" type="ORF">DXC51_06605</name>
</gene>
<reference evidence="1" key="1">
    <citation type="submission" date="2018-08" db="EMBL/GenBank/DDBJ databases">
        <title>A genome reference for cultivated species of the human gut microbiota.</title>
        <authorList>
            <person name="Zou Y."/>
            <person name="Xue W."/>
            <person name="Luo G."/>
        </authorList>
    </citation>
    <scope>NUCLEOTIDE SEQUENCE [LARGE SCALE GENOMIC DNA]</scope>
    <source>
        <strain evidence="1">TF05-5AC</strain>
    </source>
</reference>
<keyword evidence="2" id="KW-1185">Reference proteome</keyword>
<sequence length="119" mass="12847">MHLKSIPPIYTPAQFFFPSYLPCFFPCPFPCPFCPVLFPCPFSPSQPTRPAEEHCPGGGGAGRFAQGAGCEGDSRMLTKFWSCFLKPPTDALPAIRQLSEEPATSSCRIRAAKATAGGF</sequence>
<dbReference type="AlphaFoldDB" id="A0A3E3I9A1"/>
<evidence type="ECO:0000313" key="2">
    <source>
        <dbReference type="Proteomes" id="UP000260812"/>
    </source>
</evidence>
<organism evidence="1 2">
    <name type="scientific">Eisenbergiella massiliensis</name>
    <dbReference type="NCBI Taxonomy" id="1720294"/>
    <lineage>
        <taxon>Bacteria</taxon>
        <taxon>Bacillati</taxon>
        <taxon>Bacillota</taxon>
        <taxon>Clostridia</taxon>
        <taxon>Lachnospirales</taxon>
        <taxon>Lachnospiraceae</taxon>
        <taxon>Eisenbergiella</taxon>
    </lineage>
</organism>
<accession>A0A3E3I9A1</accession>
<name>A0A3E3I9A1_9FIRM</name>
<dbReference type="Proteomes" id="UP000260812">
    <property type="component" value="Unassembled WGS sequence"/>
</dbReference>
<evidence type="ECO:0000313" key="1">
    <source>
        <dbReference type="EMBL" id="RGE63607.1"/>
    </source>
</evidence>
<comment type="caution">
    <text evidence="1">The sequence shown here is derived from an EMBL/GenBank/DDBJ whole genome shotgun (WGS) entry which is preliminary data.</text>
</comment>